<keyword evidence="2" id="KW-0540">Nuclease</keyword>
<feature type="domain" description="YqaJ viral recombinase" evidence="1">
    <location>
        <begin position="4"/>
        <end position="143"/>
    </location>
</feature>
<accession>A0A147BNF6</accession>
<dbReference type="EMBL" id="GEGO01003422">
    <property type="protein sequence ID" value="JAR91982.1"/>
    <property type="molecule type" value="Transcribed_RNA"/>
</dbReference>
<keyword evidence="2" id="KW-0378">Hydrolase</keyword>
<protein>
    <submittedName>
        <fullName evidence="2">Putative phage-type endonuclease</fullName>
    </submittedName>
</protein>
<sequence length="198" mass="22303">MEERKKRITGTTCYPLHTYSKKEWEKKVSSTLNPSFKGNENTRYGAKTEPLARDRYITDTGHTVVTCGLLVCTENPWLGCSPDGIVMFDQVPSRLLEIKCLTQGKVMGARETAASCKALEKVGDAFRLKKKHTFYGQVQLGMALLNVDSCDFIIYASLDDSIETINVPFDEDFTWGMLKHLKTVYFKHVLPVLSSGHL</sequence>
<dbReference type="InterPro" id="IPR011604">
    <property type="entry name" value="PDDEXK-like_dom_sf"/>
</dbReference>
<dbReference type="GO" id="GO:0004519">
    <property type="term" value="F:endonuclease activity"/>
    <property type="evidence" value="ECO:0007669"/>
    <property type="project" value="UniProtKB-KW"/>
</dbReference>
<dbReference type="PANTHER" id="PTHR46609:SF8">
    <property type="entry name" value="YQAJ VIRAL RECOMBINASE DOMAIN-CONTAINING PROTEIN"/>
    <property type="match status" value="1"/>
</dbReference>
<dbReference type="AlphaFoldDB" id="A0A147BNF6"/>
<organism evidence="2">
    <name type="scientific">Ixodes ricinus</name>
    <name type="common">Common tick</name>
    <name type="synonym">Acarus ricinus</name>
    <dbReference type="NCBI Taxonomy" id="34613"/>
    <lineage>
        <taxon>Eukaryota</taxon>
        <taxon>Metazoa</taxon>
        <taxon>Ecdysozoa</taxon>
        <taxon>Arthropoda</taxon>
        <taxon>Chelicerata</taxon>
        <taxon>Arachnida</taxon>
        <taxon>Acari</taxon>
        <taxon>Parasitiformes</taxon>
        <taxon>Ixodida</taxon>
        <taxon>Ixodoidea</taxon>
        <taxon>Ixodidae</taxon>
        <taxon>Ixodinae</taxon>
        <taxon>Ixodes</taxon>
    </lineage>
</organism>
<evidence type="ECO:0000259" key="1">
    <source>
        <dbReference type="Pfam" id="PF09588"/>
    </source>
</evidence>
<name>A0A147BNF6_IXORI</name>
<dbReference type="SUPFAM" id="SSF52980">
    <property type="entry name" value="Restriction endonuclease-like"/>
    <property type="match status" value="1"/>
</dbReference>
<dbReference type="Pfam" id="PF09588">
    <property type="entry name" value="YqaJ"/>
    <property type="match status" value="1"/>
</dbReference>
<proteinExistence type="predicted"/>
<dbReference type="PANTHER" id="PTHR46609">
    <property type="entry name" value="EXONUCLEASE, PHAGE-TYPE/RECB, C-TERMINAL DOMAIN-CONTAINING PROTEIN"/>
    <property type="match status" value="1"/>
</dbReference>
<dbReference type="Gene3D" id="3.90.320.10">
    <property type="match status" value="1"/>
</dbReference>
<dbReference type="InterPro" id="IPR019080">
    <property type="entry name" value="YqaJ_viral_recombinase"/>
</dbReference>
<dbReference type="GO" id="GO:0006281">
    <property type="term" value="P:DNA repair"/>
    <property type="evidence" value="ECO:0007669"/>
    <property type="project" value="UniProtKB-ARBA"/>
</dbReference>
<dbReference type="InterPro" id="IPR051703">
    <property type="entry name" value="NF-kappa-B_Signaling_Reg"/>
</dbReference>
<reference evidence="2" key="1">
    <citation type="journal article" date="2018" name="PLoS Negl. Trop. Dis.">
        <title>Sialome diversity of ticks revealed by RNAseq of single tick salivary glands.</title>
        <authorList>
            <person name="Perner J."/>
            <person name="Kropackova S."/>
            <person name="Kopacek P."/>
            <person name="Ribeiro J.M."/>
        </authorList>
    </citation>
    <scope>NUCLEOTIDE SEQUENCE</scope>
    <source>
        <strain evidence="2">Siblings of single egg batch collected in Ceske Budejovice</strain>
        <tissue evidence="2">Salivary glands</tissue>
    </source>
</reference>
<keyword evidence="2" id="KW-0255">Endonuclease</keyword>
<evidence type="ECO:0000313" key="2">
    <source>
        <dbReference type="EMBL" id="JAR91982.1"/>
    </source>
</evidence>
<dbReference type="InterPro" id="IPR011335">
    <property type="entry name" value="Restrct_endonuc-II-like"/>
</dbReference>
<dbReference type="CDD" id="cd22343">
    <property type="entry name" value="PDDEXK_lambda_exonuclease-like"/>
    <property type="match status" value="1"/>
</dbReference>